<keyword evidence="3" id="KW-1185">Reference proteome</keyword>
<feature type="compositionally biased region" description="Acidic residues" evidence="1">
    <location>
        <begin position="116"/>
        <end position="125"/>
    </location>
</feature>
<dbReference type="WBParaSite" id="MBELARI_LOCUS9802">
    <property type="protein sequence ID" value="MBELARI_LOCUS9802"/>
    <property type="gene ID" value="MBELARI_LOCUS9802"/>
</dbReference>
<name>A0AAF3JCA9_9BILA</name>
<proteinExistence type="predicted"/>
<reference evidence="4" key="1">
    <citation type="submission" date="2024-02" db="UniProtKB">
        <authorList>
            <consortium name="WormBaseParasite"/>
        </authorList>
    </citation>
    <scope>IDENTIFICATION</scope>
</reference>
<evidence type="ECO:0000256" key="2">
    <source>
        <dbReference type="SAM" id="Phobius"/>
    </source>
</evidence>
<sequence length="232" mass="26179">MSRYTHCSTANSGKILNPLYYHHQAPGRRVSGGEKGGAPGGSGTAGSTHPPPIPGGSQGHSNPVIGARLSYPLHIDASPSHSFGPPSSPPSLRDLPNPEELSAERLNLYLDRNEGDLDNIDEENEDQTKKSPKERWKKRLRIMLPHVGLVLLSAMYTLLGAAVFHNVEMPYEMQLRNETCTRVTTFKKETIERLWRLRQERFTEFERTAEDAMDHIIRDVFHDYTKELHDSR</sequence>
<feature type="region of interest" description="Disordered" evidence="1">
    <location>
        <begin position="25"/>
        <end position="97"/>
    </location>
</feature>
<protein>
    <submittedName>
        <fullName evidence="4">Uncharacterized protein</fullName>
    </submittedName>
</protein>
<dbReference type="Proteomes" id="UP000887575">
    <property type="component" value="Unassembled WGS sequence"/>
</dbReference>
<keyword evidence="2" id="KW-0472">Membrane</keyword>
<keyword evidence="2" id="KW-1133">Transmembrane helix</keyword>
<dbReference type="AlphaFoldDB" id="A0AAF3JCA9"/>
<feature type="region of interest" description="Disordered" evidence="1">
    <location>
        <begin position="112"/>
        <end position="134"/>
    </location>
</feature>
<organism evidence="3 4">
    <name type="scientific">Mesorhabditis belari</name>
    <dbReference type="NCBI Taxonomy" id="2138241"/>
    <lineage>
        <taxon>Eukaryota</taxon>
        <taxon>Metazoa</taxon>
        <taxon>Ecdysozoa</taxon>
        <taxon>Nematoda</taxon>
        <taxon>Chromadorea</taxon>
        <taxon>Rhabditida</taxon>
        <taxon>Rhabditina</taxon>
        <taxon>Rhabditomorpha</taxon>
        <taxon>Rhabditoidea</taxon>
        <taxon>Rhabditidae</taxon>
        <taxon>Mesorhabditinae</taxon>
        <taxon>Mesorhabditis</taxon>
    </lineage>
</organism>
<evidence type="ECO:0000313" key="4">
    <source>
        <dbReference type="WBParaSite" id="MBELARI_LOCUS9802"/>
    </source>
</evidence>
<keyword evidence="2" id="KW-0812">Transmembrane</keyword>
<evidence type="ECO:0000256" key="1">
    <source>
        <dbReference type="SAM" id="MobiDB-lite"/>
    </source>
</evidence>
<dbReference type="Gene3D" id="1.10.287.70">
    <property type="match status" value="1"/>
</dbReference>
<accession>A0AAF3JCA9</accession>
<evidence type="ECO:0000313" key="3">
    <source>
        <dbReference type="Proteomes" id="UP000887575"/>
    </source>
</evidence>
<feature type="transmembrane region" description="Helical" evidence="2">
    <location>
        <begin position="142"/>
        <end position="164"/>
    </location>
</feature>
<feature type="compositionally biased region" description="Gly residues" evidence="1">
    <location>
        <begin position="33"/>
        <end position="44"/>
    </location>
</feature>